<feature type="region of interest" description="Disordered" evidence="1">
    <location>
        <begin position="178"/>
        <end position="200"/>
    </location>
</feature>
<name>A0A7X0RLJ3_9BACL</name>
<keyword evidence="3" id="KW-1185">Reference proteome</keyword>
<feature type="compositionally biased region" description="Basic and acidic residues" evidence="1">
    <location>
        <begin position="184"/>
        <end position="196"/>
    </location>
</feature>
<dbReference type="RefSeq" id="WP_185141024.1">
    <property type="nucleotide sequence ID" value="NZ_JACJVP010000002.1"/>
</dbReference>
<sequence length="277" mass="28767">MGKLAGIRWNGLKGFKIRLYAGKKGETSMIARKLRSTESTVGEEQGNEAIRATAEVGAGQEAGVTLPVVANESRAASGKAVGLRRLTGATGFRLSGVKLAGLQRGAALTVVRQTGIRVSADEAVVKRSVFGAARIMPGLEDATAGGSQPHREQASFPIAGGPDARFVKGFTRGAGWLAPQDAAVSERDGHEGREQQQPRLWRTAGETAAAVQLPAAGKMRRWALVRAPRAQQGPVVARRGASFGAQARGASVRQGPEVSITGPPQNAAASVPAGHSR</sequence>
<dbReference type="EMBL" id="JACJVP010000002">
    <property type="protein sequence ID" value="MBB6669576.1"/>
    <property type="molecule type" value="Genomic_DNA"/>
</dbReference>
<protein>
    <submittedName>
        <fullName evidence="2">Uncharacterized protein</fullName>
    </submittedName>
</protein>
<reference evidence="2 3" key="1">
    <citation type="submission" date="2020-08" db="EMBL/GenBank/DDBJ databases">
        <title>Cohnella phylogeny.</title>
        <authorList>
            <person name="Dunlap C."/>
        </authorList>
    </citation>
    <scope>NUCLEOTIDE SEQUENCE [LARGE SCALE GENOMIC DNA]</scope>
    <source>
        <strain evidence="2 3">DSM 28246</strain>
    </source>
</reference>
<dbReference type="AlphaFoldDB" id="A0A7X0RLJ3"/>
<feature type="region of interest" description="Disordered" evidence="1">
    <location>
        <begin position="230"/>
        <end position="277"/>
    </location>
</feature>
<comment type="caution">
    <text evidence="2">The sequence shown here is derived from an EMBL/GenBank/DDBJ whole genome shotgun (WGS) entry which is preliminary data.</text>
</comment>
<proteinExistence type="predicted"/>
<evidence type="ECO:0000313" key="3">
    <source>
        <dbReference type="Proteomes" id="UP000547209"/>
    </source>
</evidence>
<dbReference type="Proteomes" id="UP000547209">
    <property type="component" value="Unassembled WGS sequence"/>
</dbReference>
<organism evidence="2 3">
    <name type="scientific">Cohnella nanjingensis</name>
    <dbReference type="NCBI Taxonomy" id="1387779"/>
    <lineage>
        <taxon>Bacteria</taxon>
        <taxon>Bacillati</taxon>
        <taxon>Bacillota</taxon>
        <taxon>Bacilli</taxon>
        <taxon>Bacillales</taxon>
        <taxon>Paenibacillaceae</taxon>
        <taxon>Cohnella</taxon>
    </lineage>
</organism>
<gene>
    <name evidence="2" type="ORF">H7C19_02635</name>
</gene>
<accession>A0A7X0RLJ3</accession>
<evidence type="ECO:0000256" key="1">
    <source>
        <dbReference type="SAM" id="MobiDB-lite"/>
    </source>
</evidence>
<evidence type="ECO:0000313" key="2">
    <source>
        <dbReference type="EMBL" id="MBB6669576.1"/>
    </source>
</evidence>